<dbReference type="STRING" id="1915074.SPHI_18930"/>
<dbReference type="Pfam" id="PF01965">
    <property type="entry name" value="DJ-1_PfpI"/>
    <property type="match status" value="1"/>
</dbReference>
<dbReference type="PANTHER" id="PTHR42733:SF12">
    <property type="entry name" value="PROTEINASE"/>
    <property type="match status" value="1"/>
</dbReference>
<dbReference type="RefSeq" id="WP_076744659.1">
    <property type="nucleotide sequence ID" value="NZ_MPSB01000007.1"/>
</dbReference>
<dbReference type="InterPro" id="IPR029062">
    <property type="entry name" value="Class_I_gatase-like"/>
</dbReference>
<name>A0A1V2ETG8_9SPHN</name>
<keyword evidence="3" id="KW-0326">Glycosidase</keyword>
<keyword evidence="4" id="KW-1185">Reference proteome</keyword>
<evidence type="ECO:0000256" key="1">
    <source>
        <dbReference type="ARBA" id="ARBA00008542"/>
    </source>
</evidence>
<dbReference type="InterPro" id="IPR006286">
    <property type="entry name" value="C56_PfpI-like"/>
</dbReference>
<dbReference type="NCBIfam" id="TIGR01382">
    <property type="entry name" value="PfpI"/>
    <property type="match status" value="1"/>
</dbReference>
<protein>
    <submittedName>
        <fullName evidence="3">General stress protein 18</fullName>
        <ecNumber evidence="3">3.2.-.-</ecNumber>
    </submittedName>
</protein>
<dbReference type="PANTHER" id="PTHR42733">
    <property type="entry name" value="DJ-1 PROTEIN"/>
    <property type="match status" value="1"/>
</dbReference>
<organism evidence="3 4">
    <name type="scientific">Sphingomonas jeddahensis</name>
    <dbReference type="NCBI Taxonomy" id="1915074"/>
    <lineage>
        <taxon>Bacteria</taxon>
        <taxon>Pseudomonadati</taxon>
        <taxon>Pseudomonadota</taxon>
        <taxon>Alphaproteobacteria</taxon>
        <taxon>Sphingomonadales</taxon>
        <taxon>Sphingomonadaceae</taxon>
        <taxon>Sphingomonas</taxon>
    </lineage>
</organism>
<dbReference type="CDD" id="cd03134">
    <property type="entry name" value="GATase1_PfpI_like"/>
    <property type="match status" value="1"/>
</dbReference>
<dbReference type="OrthoDB" id="9792284at2"/>
<gene>
    <name evidence="3" type="primary">yfkM</name>
    <name evidence="3" type="ORF">SPHI_18930</name>
</gene>
<comment type="similarity">
    <text evidence="1">Belongs to the peptidase C56 family.</text>
</comment>
<feature type="domain" description="DJ-1/PfpI" evidence="2">
    <location>
        <begin position="8"/>
        <end position="175"/>
    </location>
</feature>
<dbReference type="EMBL" id="MPSB01000007">
    <property type="protein sequence ID" value="ONF95966.1"/>
    <property type="molecule type" value="Genomic_DNA"/>
</dbReference>
<comment type="caution">
    <text evidence="3">The sequence shown here is derived from an EMBL/GenBank/DDBJ whole genome shotgun (WGS) entry which is preliminary data.</text>
</comment>
<dbReference type="InterPro" id="IPR002818">
    <property type="entry name" value="DJ-1/PfpI"/>
</dbReference>
<dbReference type="EC" id="3.2.-.-" evidence="3"/>
<dbReference type="GO" id="GO:0016798">
    <property type="term" value="F:hydrolase activity, acting on glycosyl bonds"/>
    <property type="evidence" value="ECO:0007669"/>
    <property type="project" value="UniProtKB-KW"/>
</dbReference>
<dbReference type="PROSITE" id="PS51276">
    <property type="entry name" value="PEPTIDASE_C56_PFPI"/>
    <property type="match status" value="1"/>
</dbReference>
<dbReference type="Proteomes" id="UP000188729">
    <property type="component" value="Unassembled WGS sequence"/>
</dbReference>
<dbReference type="Gene3D" id="3.40.50.880">
    <property type="match status" value="1"/>
</dbReference>
<evidence type="ECO:0000259" key="2">
    <source>
        <dbReference type="Pfam" id="PF01965"/>
    </source>
</evidence>
<evidence type="ECO:0000313" key="3">
    <source>
        <dbReference type="EMBL" id="ONF95966.1"/>
    </source>
</evidence>
<keyword evidence="3" id="KW-0378">Hydrolase</keyword>
<evidence type="ECO:0000313" key="4">
    <source>
        <dbReference type="Proteomes" id="UP000188729"/>
    </source>
</evidence>
<reference evidence="3 4" key="1">
    <citation type="submission" date="2016-11" db="EMBL/GenBank/DDBJ databases">
        <title>Genome sequence of Sphingomonas jeddahensis G39.</title>
        <authorList>
            <person name="Poehlein A."/>
            <person name="Wuebbeler J.H."/>
            <person name="Steinbuechel A."/>
            <person name="Daniel R."/>
        </authorList>
    </citation>
    <scope>NUCLEOTIDE SEQUENCE [LARGE SCALE GENOMIC DNA]</scope>
    <source>
        <strain evidence="3 4">G39</strain>
    </source>
</reference>
<dbReference type="AlphaFoldDB" id="A0A1V2ETG8"/>
<proteinExistence type="inferred from homology"/>
<dbReference type="SUPFAM" id="SSF52317">
    <property type="entry name" value="Class I glutamine amidotransferase-like"/>
    <property type="match status" value="1"/>
</dbReference>
<accession>A0A1V2ETG8</accession>
<sequence>MADLSHARVLILATDGFEDSELFDPRQALLDAGVKVTLASIKTDPIQGVKGDKDPTRTITPDLTLDQVDTEDYDALLLPGGVGNPDKMRMEDRAVSIVGEFMDDDKIVAAICHAPWLLVEADVVDGRRVTGWPSVRTDLENAGGEVVDEEVVIDENLITSRKPDDIPAFSRALIAALEQELTG</sequence>